<comment type="caution">
    <text evidence="2">The sequence shown here is derived from an EMBL/GenBank/DDBJ whole genome shotgun (WGS) entry which is preliminary data.</text>
</comment>
<evidence type="ECO:0000259" key="1">
    <source>
        <dbReference type="Pfam" id="PF00144"/>
    </source>
</evidence>
<dbReference type="InterPro" id="IPR012338">
    <property type="entry name" value="Beta-lactam/transpept-like"/>
</dbReference>
<evidence type="ECO:0000313" key="2">
    <source>
        <dbReference type="EMBL" id="KUN41649.1"/>
    </source>
</evidence>
<dbReference type="PANTHER" id="PTHR43283:SF7">
    <property type="entry name" value="BETA-LACTAMASE-RELATED DOMAIN-CONTAINING PROTEIN"/>
    <property type="match status" value="1"/>
</dbReference>
<dbReference type="STRING" id="68231.AQJ30_02405"/>
<dbReference type="Proteomes" id="UP000053271">
    <property type="component" value="Unassembled WGS sequence"/>
</dbReference>
<feature type="domain" description="Beta-lactamase-related" evidence="1">
    <location>
        <begin position="35"/>
        <end position="303"/>
    </location>
</feature>
<dbReference type="InterPro" id="IPR050789">
    <property type="entry name" value="Diverse_Enzym_Activities"/>
</dbReference>
<evidence type="ECO:0000313" key="3">
    <source>
        <dbReference type="Proteomes" id="UP000053271"/>
    </source>
</evidence>
<sequence length="477" mass="50853">MTLPQSTPGAQGVDASGVLAFLDAVETAPGIEPHSLMVLRHGHLVAAGWWAPYTPERRQLLYSVSKSFTATAAGLAVDEGLVRLDDPVLSYFPELDAGITDPRSRALRVRHVAAMASGHADETLDRARALDPGDLVRGFLLLPPDHDPGTVFAYNQPATYALAAIVQRVTGQPLTAYLRPRLLDPLGIGDVAWLRDRSGRELGFSGLHAPTDALARLGQLYLGRGEWRGRRLLSERWVAEATREHVATAGAMGDGEGDRQDWDRGYGFQFWRSRHGYRADGAYGQFALVLPEHDAVVALTAAAVDTQGLLRLVWDHLLPAFRTAPVTGREDAEAALAERLAGLALAPVSGKTAPPDRAEAWSGAAFTPGDGGCADVPGLTGAVVAPGPDGWTVTLTEAGRPLELGLGAGGWSVSERPLPLAVSGGWSDGDRLAVDVVFLETPHRLRLTCTLPDRTLSARWDTTPLHGPALHRMAAPS</sequence>
<gene>
    <name evidence="2" type="ORF">AQJ30_02405</name>
</gene>
<reference evidence="2 3" key="1">
    <citation type="submission" date="2015-10" db="EMBL/GenBank/DDBJ databases">
        <title>Draft genome sequence of Streptomyces longwoodensis DSM 41677, type strain for the species Streptomyces longwoodensis.</title>
        <authorList>
            <person name="Ruckert C."/>
            <person name="Winkler A."/>
            <person name="Kalinowski J."/>
            <person name="Kampfer P."/>
            <person name="Glaeser S."/>
        </authorList>
    </citation>
    <scope>NUCLEOTIDE SEQUENCE [LARGE SCALE GENOMIC DNA]</scope>
    <source>
        <strain evidence="2 3">DSM 41677</strain>
    </source>
</reference>
<dbReference type="EMBL" id="LMWS01000002">
    <property type="protein sequence ID" value="KUN41649.1"/>
    <property type="molecule type" value="Genomic_DNA"/>
</dbReference>
<dbReference type="GeneID" id="91423477"/>
<dbReference type="AlphaFoldDB" id="A0A124HSH2"/>
<dbReference type="Pfam" id="PF00144">
    <property type="entry name" value="Beta-lactamase"/>
    <property type="match status" value="1"/>
</dbReference>
<dbReference type="RefSeq" id="WP_067228082.1">
    <property type="nucleotide sequence ID" value="NZ_KQ948549.1"/>
</dbReference>
<keyword evidence="2" id="KW-0378">Hydrolase</keyword>
<protein>
    <submittedName>
        <fullName evidence="2">Serine hydrolase</fullName>
    </submittedName>
</protein>
<proteinExistence type="predicted"/>
<dbReference type="Gene3D" id="3.40.710.10">
    <property type="entry name" value="DD-peptidase/beta-lactamase superfamily"/>
    <property type="match status" value="1"/>
</dbReference>
<keyword evidence="3" id="KW-1185">Reference proteome</keyword>
<accession>A0A124HSH2</accession>
<dbReference type="SUPFAM" id="SSF56601">
    <property type="entry name" value="beta-lactamase/transpeptidase-like"/>
    <property type="match status" value="1"/>
</dbReference>
<dbReference type="InterPro" id="IPR001466">
    <property type="entry name" value="Beta-lactam-related"/>
</dbReference>
<name>A0A124HSH2_9ACTN</name>
<dbReference type="PANTHER" id="PTHR43283">
    <property type="entry name" value="BETA-LACTAMASE-RELATED"/>
    <property type="match status" value="1"/>
</dbReference>
<dbReference type="GO" id="GO:0016787">
    <property type="term" value="F:hydrolase activity"/>
    <property type="evidence" value="ECO:0007669"/>
    <property type="project" value="UniProtKB-KW"/>
</dbReference>
<organism evidence="2 3">
    <name type="scientific">Streptomyces longwoodensis</name>
    <dbReference type="NCBI Taxonomy" id="68231"/>
    <lineage>
        <taxon>Bacteria</taxon>
        <taxon>Bacillati</taxon>
        <taxon>Actinomycetota</taxon>
        <taxon>Actinomycetes</taxon>
        <taxon>Kitasatosporales</taxon>
        <taxon>Streptomycetaceae</taxon>
        <taxon>Streptomyces</taxon>
    </lineage>
</organism>